<proteinExistence type="predicted"/>
<comment type="caution">
    <text evidence="1">The sequence shown here is derived from an EMBL/GenBank/DDBJ whole genome shotgun (WGS) entry which is preliminary data.</text>
</comment>
<evidence type="ECO:0000313" key="2">
    <source>
        <dbReference type="Proteomes" id="UP001370758"/>
    </source>
</evidence>
<sequence>MLLSARCRAYLLDRYTLSVSYSTDILEELVNEPDCTLVNLSLQAGDLEARNWRPLSAADPDATEIYPANISNLEITPPPTYNDWAPLGIDDLQPWGTKTGVFETIQGTTEITDNITLAMQPSSSIESAQSSLTEGDGFRGRANNDLTGISSVGDWFVADSKLRLKKKSGPFGRREQSLRFLKHGYRCEPCYGCFESPQKHAQAGRCMWMKGASACNMCLRFDRYCSHSM</sequence>
<reference evidence="1 2" key="1">
    <citation type="submission" date="2023-08" db="EMBL/GenBank/DDBJ databases">
        <authorList>
            <person name="Palmer J.M."/>
        </authorList>
    </citation>
    <scope>NUCLEOTIDE SEQUENCE [LARGE SCALE GENOMIC DNA]</scope>
    <source>
        <strain evidence="1 2">TWF481</strain>
    </source>
</reference>
<dbReference type="AlphaFoldDB" id="A0AAV9VRS0"/>
<protein>
    <submittedName>
        <fullName evidence="1">Uncharacterized protein</fullName>
    </submittedName>
</protein>
<gene>
    <name evidence="1" type="ORF">TWF481_002900</name>
</gene>
<accession>A0AAV9VRS0</accession>
<name>A0AAV9VRS0_9PEZI</name>
<dbReference type="EMBL" id="JAVHJL010000012">
    <property type="protein sequence ID" value="KAK6495855.1"/>
    <property type="molecule type" value="Genomic_DNA"/>
</dbReference>
<dbReference type="Proteomes" id="UP001370758">
    <property type="component" value="Unassembled WGS sequence"/>
</dbReference>
<organism evidence="1 2">
    <name type="scientific">Arthrobotrys musiformis</name>
    <dbReference type="NCBI Taxonomy" id="47236"/>
    <lineage>
        <taxon>Eukaryota</taxon>
        <taxon>Fungi</taxon>
        <taxon>Dikarya</taxon>
        <taxon>Ascomycota</taxon>
        <taxon>Pezizomycotina</taxon>
        <taxon>Orbiliomycetes</taxon>
        <taxon>Orbiliales</taxon>
        <taxon>Orbiliaceae</taxon>
        <taxon>Arthrobotrys</taxon>
    </lineage>
</organism>
<evidence type="ECO:0000313" key="1">
    <source>
        <dbReference type="EMBL" id="KAK6495855.1"/>
    </source>
</evidence>
<keyword evidence="2" id="KW-1185">Reference proteome</keyword>